<feature type="region of interest" description="Disordered" evidence="2">
    <location>
        <begin position="217"/>
        <end position="237"/>
    </location>
</feature>
<dbReference type="InterPro" id="IPR013218">
    <property type="entry name" value="Dsn1/Mis13"/>
</dbReference>
<feature type="compositionally biased region" description="Low complexity" evidence="2">
    <location>
        <begin position="532"/>
        <end position="543"/>
    </location>
</feature>
<feature type="compositionally biased region" description="Basic and acidic residues" evidence="2">
    <location>
        <begin position="87"/>
        <end position="103"/>
    </location>
</feature>
<feature type="compositionally biased region" description="Low complexity" evidence="2">
    <location>
        <begin position="1"/>
        <end position="10"/>
    </location>
</feature>
<proteinExistence type="predicted"/>
<accession>A0A9P7XWY5</accession>
<dbReference type="AlphaFoldDB" id="A0A9P7XWY5"/>
<dbReference type="Pfam" id="PF08202">
    <property type="entry name" value="MIS13"/>
    <property type="match status" value="1"/>
</dbReference>
<dbReference type="GO" id="GO:0000444">
    <property type="term" value="C:MIS12/MIND type complex"/>
    <property type="evidence" value="ECO:0007669"/>
    <property type="project" value="InterPro"/>
</dbReference>
<feature type="coiled-coil region" evidence="1">
    <location>
        <begin position="329"/>
        <end position="356"/>
    </location>
</feature>
<evidence type="ECO:0000313" key="4">
    <source>
        <dbReference type="Proteomes" id="UP000707451"/>
    </source>
</evidence>
<organism evidence="3 4">
    <name type="scientific">Linnemannia hyalina</name>
    <dbReference type="NCBI Taxonomy" id="64524"/>
    <lineage>
        <taxon>Eukaryota</taxon>
        <taxon>Fungi</taxon>
        <taxon>Fungi incertae sedis</taxon>
        <taxon>Mucoromycota</taxon>
        <taxon>Mortierellomycotina</taxon>
        <taxon>Mortierellomycetes</taxon>
        <taxon>Mortierellales</taxon>
        <taxon>Mortierellaceae</taxon>
        <taxon>Linnemannia</taxon>
    </lineage>
</organism>
<dbReference type="GO" id="GO:0007059">
    <property type="term" value="P:chromosome segregation"/>
    <property type="evidence" value="ECO:0007669"/>
    <property type="project" value="InterPro"/>
</dbReference>
<feature type="compositionally biased region" description="Polar residues" evidence="2">
    <location>
        <begin position="163"/>
        <end position="177"/>
    </location>
</feature>
<feature type="compositionally biased region" description="Polar residues" evidence="2">
    <location>
        <begin position="413"/>
        <end position="431"/>
    </location>
</feature>
<evidence type="ECO:0000313" key="3">
    <source>
        <dbReference type="EMBL" id="KAG9068780.1"/>
    </source>
</evidence>
<gene>
    <name evidence="3" type="ORF">KI688_011065</name>
</gene>
<feature type="compositionally biased region" description="Basic residues" evidence="2">
    <location>
        <begin position="35"/>
        <end position="48"/>
    </location>
</feature>
<protein>
    <recommendedName>
        <fullName evidence="5">Kinetochore protein mis13</fullName>
    </recommendedName>
</protein>
<dbReference type="PANTHER" id="PTHR14778">
    <property type="entry name" value="KINETOCHORE-ASSOCIATED PROTEIN DSN1 HOMOLOG"/>
    <property type="match status" value="1"/>
</dbReference>
<feature type="region of interest" description="Disordered" evidence="2">
    <location>
        <begin position="515"/>
        <end position="556"/>
    </location>
</feature>
<feature type="region of interest" description="Disordered" evidence="2">
    <location>
        <begin position="1"/>
        <end position="103"/>
    </location>
</feature>
<feature type="region of interest" description="Disordered" evidence="2">
    <location>
        <begin position="408"/>
        <end position="438"/>
    </location>
</feature>
<dbReference type="EMBL" id="JAHRHY010000006">
    <property type="protein sequence ID" value="KAG9068780.1"/>
    <property type="molecule type" value="Genomic_DNA"/>
</dbReference>
<keyword evidence="4" id="KW-1185">Reference proteome</keyword>
<name>A0A9P7XWY5_9FUNG</name>
<sequence length="569" mass="63126">MPPRGTTKVVRAAKKRKNVDRSDDESDSDFDYTHHSKQRNTSKQKPRQGRQEHSSKVQVVRSSHKQKQHAVPSLSASDSPSPPADGWRAELSEMKRTKRFTEDDRGFVFTRKKKIAVEAVPEVSKPVRSRYVVDDNLAHSTPLRPPTPERTPSKDKTRRGALASSTRQVPSADLSTPRNVRRLTFQTPDNFVDTDVAIPMRETPTINKNKDLRSANRRSSLTMRGKRASSIGNGFTALPHPSLDPKTFFRHISADDPAPIRMKQLMAWCARISIDKQRSKSQTALRIAKGVEEEVLAMLISGQFSVSWYSRPLDKDPIRTAPKKPHQQNTENMRKLRECEAQIAKLRKEDEDWTKVISSFNTFHAALVDSGAKLPPGNEPVFMPESFVEEIDLNLLTADERSLWEKHCKPKEGTSTPSKSLKAGTQANGAGQSRRDSNKWMTEMMSTLETEVDSLRDTLYSASRFDKMAKQYTDQVLEQIALALDERQHPRTTESSIPLLAGIQASSSTSSSLLSAAGAKDGSIPTTKSALSSSRAGGIVSSSSGGGGFGPDSVDDPRQILRALSRLSL</sequence>
<reference evidence="3" key="1">
    <citation type="submission" date="2021-06" db="EMBL/GenBank/DDBJ databases">
        <title>Genome Sequence of Mortierella hyaline Strain SCG-10, a Cold-Adapted, Nitrate-Reducing Fungus Isolated from Soil in Minnesota, USA.</title>
        <authorList>
            <person name="Aldossari N."/>
        </authorList>
    </citation>
    <scope>NUCLEOTIDE SEQUENCE</scope>
    <source>
        <strain evidence="3">SCG-10</strain>
    </source>
</reference>
<evidence type="ECO:0008006" key="5">
    <source>
        <dbReference type="Google" id="ProtNLM"/>
    </source>
</evidence>
<feature type="region of interest" description="Disordered" evidence="2">
    <location>
        <begin position="122"/>
        <end position="177"/>
    </location>
</feature>
<dbReference type="PANTHER" id="PTHR14778:SF2">
    <property type="entry name" value="KINETOCHORE-ASSOCIATED PROTEIN DSN1 HOMOLOG"/>
    <property type="match status" value="1"/>
</dbReference>
<comment type="caution">
    <text evidence="3">The sequence shown here is derived from an EMBL/GenBank/DDBJ whole genome shotgun (WGS) entry which is preliminary data.</text>
</comment>
<keyword evidence="1" id="KW-0175">Coiled coil</keyword>
<evidence type="ECO:0000256" key="1">
    <source>
        <dbReference type="SAM" id="Coils"/>
    </source>
</evidence>
<dbReference type="GO" id="GO:0051301">
    <property type="term" value="P:cell division"/>
    <property type="evidence" value="ECO:0007669"/>
    <property type="project" value="InterPro"/>
</dbReference>
<dbReference type="OrthoDB" id="3364649at2759"/>
<dbReference type="Proteomes" id="UP000707451">
    <property type="component" value="Unassembled WGS sequence"/>
</dbReference>
<evidence type="ECO:0000256" key="2">
    <source>
        <dbReference type="SAM" id="MobiDB-lite"/>
    </source>
</evidence>